<dbReference type="GO" id="GO:0003676">
    <property type="term" value="F:nucleic acid binding"/>
    <property type="evidence" value="ECO:0007669"/>
    <property type="project" value="InterPro"/>
</dbReference>
<dbReference type="GO" id="GO:0000028">
    <property type="term" value="P:ribosomal small subunit assembly"/>
    <property type="evidence" value="ECO:0007669"/>
    <property type="project" value="TreeGrafter"/>
</dbReference>
<name>A0A182FQC2_ANOAL</name>
<dbReference type="SUPFAM" id="SSF54928">
    <property type="entry name" value="RNA-binding domain, RBD"/>
    <property type="match status" value="1"/>
</dbReference>
<reference evidence="4 5" key="1">
    <citation type="journal article" date="2017" name="G3 (Bethesda)">
        <title>The Physical Genome Mapping of Anopheles albimanus Corrected Scaffold Misassemblies and Identified Interarm Rearrangements in Genus Anopheles.</title>
        <authorList>
            <person name="Artemov G.N."/>
            <person name="Peery A.N."/>
            <person name="Jiang X."/>
            <person name="Tu Z."/>
            <person name="Stegniy V.N."/>
            <person name="Sharakhova M.V."/>
            <person name="Sharakhov I.V."/>
        </authorList>
    </citation>
    <scope>NUCLEOTIDE SEQUENCE [LARGE SCALE GENOMIC DNA]</scope>
    <source>
        <strain evidence="4 5">ALBI9_A</strain>
    </source>
</reference>
<dbReference type="VEuPathDB" id="VectorBase:AALB20_035895"/>
<evidence type="ECO:0000313" key="5">
    <source>
        <dbReference type="Proteomes" id="UP000069272"/>
    </source>
</evidence>
<dbReference type="Gene3D" id="3.30.70.330">
    <property type="match status" value="1"/>
</dbReference>
<dbReference type="Proteomes" id="UP000069272">
    <property type="component" value="Chromosome 2R"/>
</dbReference>
<proteinExistence type="inferred from homology"/>
<dbReference type="InterPro" id="IPR024326">
    <property type="entry name" value="RRP7_C"/>
</dbReference>
<dbReference type="InterPro" id="IPR035979">
    <property type="entry name" value="RBD_domain_sf"/>
</dbReference>
<sequence>MADEFTVLPLKFEESDTHYHQLFVKKNSVKAASSKKPAGRTIYAVNVPPYVSAASLGQAFSAAGVVERVSLQEKPSSKGSTPDQKTASKDHFQFKVAYVVFRDEDDIRKLLKKRQINPLNADQQLLTGIDKWTKAYQERIPDPVTMQAEIDEYMATYDKAVEKKKREESRQTQDDGWTTVTKKNSGVFSQKQSVVKKLEKKLDSDRNTKELRNFYTFQIRESKKNEIISLRKKYDRDRKKMEQMKKTKRFKPY</sequence>
<dbReference type="GO" id="GO:0006364">
    <property type="term" value="P:rRNA processing"/>
    <property type="evidence" value="ECO:0007669"/>
    <property type="project" value="TreeGrafter"/>
</dbReference>
<dbReference type="AlphaFoldDB" id="A0A182FQC2"/>
<keyword evidence="5" id="KW-1185">Reference proteome</keyword>
<organism evidence="4 5">
    <name type="scientific">Anopheles albimanus</name>
    <name type="common">New world malaria mosquito</name>
    <dbReference type="NCBI Taxonomy" id="7167"/>
    <lineage>
        <taxon>Eukaryota</taxon>
        <taxon>Metazoa</taxon>
        <taxon>Ecdysozoa</taxon>
        <taxon>Arthropoda</taxon>
        <taxon>Hexapoda</taxon>
        <taxon>Insecta</taxon>
        <taxon>Pterygota</taxon>
        <taxon>Neoptera</taxon>
        <taxon>Endopterygota</taxon>
        <taxon>Diptera</taxon>
        <taxon>Nematocera</taxon>
        <taxon>Culicoidea</taxon>
        <taxon>Culicidae</taxon>
        <taxon>Anophelinae</taxon>
        <taxon>Anopheles</taxon>
    </lineage>
</organism>
<reference evidence="4" key="2">
    <citation type="submission" date="2022-08" db="UniProtKB">
        <authorList>
            <consortium name="EnsemblMetazoa"/>
        </authorList>
    </citation>
    <scope>IDENTIFICATION</scope>
    <source>
        <strain evidence="4">STECLA/ALBI9_A</strain>
    </source>
</reference>
<dbReference type="CDD" id="cd12951">
    <property type="entry name" value="RRP7_Rrp7A"/>
    <property type="match status" value="1"/>
</dbReference>
<dbReference type="KEGG" id="aali:118461639"/>
<dbReference type="Pfam" id="PF12923">
    <property type="entry name" value="RRP7"/>
    <property type="match status" value="1"/>
</dbReference>
<dbReference type="Gene3D" id="6.10.250.1770">
    <property type="match status" value="1"/>
</dbReference>
<dbReference type="InterPro" id="IPR012677">
    <property type="entry name" value="Nucleotide-bd_a/b_plait_sf"/>
</dbReference>
<dbReference type="PANTHER" id="PTHR13191:SF0">
    <property type="entry name" value="RIBOSOMAL RNA-PROCESSING PROTEIN 7 HOMOLOG A-RELATED"/>
    <property type="match status" value="1"/>
</dbReference>
<dbReference type="OrthoDB" id="5390at2759"/>
<evidence type="ECO:0000256" key="1">
    <source>
        <dbReference type="ARBA" id="ARBA00006110"/>
    </source>
</evidence>
<dbReference type="GO" id="GO:0034456">
    <property type="term" value="C:UTP-C complex"/>
    <property type="evidence" value="ECO:0007669"/>
    <property type="project" value="TreeGrafter"/>
</dbReference>
<accession>A0A182FQC2</accession>
<dbReference type="GO" id="GO:0032545">
    <property type="term" value="C:CURI complex"/>
    <property type="evidence" value="ECO:0007669"/>
    <property type="project" value="TreeGrafter"/>
</dbReference>
<dbReference type="STRING" id="7167.A0A182FQC2"/>
<evidence type="ECO:0000259" key="3">
    <source>
        <dbReference type="Pfam" id="PF12923"/>
    </source>
</evidence>
<evidence type="ECO:0000256" key="2">
    <source>
        <dbReference type="SAM" id="MobiDB-lite"/>
    </source>
</evidence>
<protein>
    <recommendedName>
        <fullName evidence="3">Ribosomal RNA-processing protein 7 C-terminal domain-containing protein</fullName>
    </recommendedName>
</protein>
<comment type="similarity">
    <text evidence="1">Belongs to the RRP7 family.</text>
</comment>
<dbReference type="EnsemblMetazoa" id="AALB008742-RA">
    <property type="protein sequence ID" value="AALB008742-PA"/>
    <property type="gene ID" value="AALB008742"/>
</dbReference>
<dbReference type="RefSeq" id="XP_035783102.1">
    <property type="nucleotide sequence ID" value="XM_035927209.1"/>
</dbReference>
<dbReference type="VEuPathDB" id="VectorBase:AALB008742"/>
<dbReference type="PANTHER" id="PTHR13191">
    <property type="entry name" value="RIBOSOMAL RNA PROCESSING PROTEIN 7-RELATED"/>
    <property type="match status" value="1"/>
</dbReference>
<feature type="domain" description="Ribosomal RNA-processing protein 7 C-terminal" evidence="3">
    <location>
        <begin position="138"/>
        <end position="253"/>
    </location>
</feature>
<feature type="compositionally biased region" description="Basic and acidic residues" evidence="2">
    <location>
        <begin position="232"/>
        <end position="245"/>
    </location>
</feature>
<feature type="region of interest" description="Disordered" evidence="2">
    <location>
        <begin position="230"/>
        <end position="253"/>
    </location>
</feature>
<dbReference type="InterPro" id="IPR040446">
    <property type="entry name" value="RRP7"/>
</dbReference>
<evidence type="ECO:0000313" key="4">
    <source>
        <dbReference type="EnsemblMetazoa" id="AALB008742-PA"/>
    </source>
</evidence>
<dbReference type="GeneID" id="118461639"/>